<dbReference type="Proteomes" id="UP000772434">
    <property type="component" value="Unassembled WGS sequence"/>
</dbReference>
<dbReference type="EMBL" id="JADNRY010000143">
    <property type="protein sequence ID" value="KAF9063597.1"/>
    <property type="molecule type" value="Genomic_DNA"/>
</dbReference>
<evidence type="ECO:0000313" key="1">
    <source>
        <dbReference type="EMBL" id="KAF9063597.1"/>
    </source>
</evidence>
<name>A0A9P5PJ66_9AGAR</name>
<sequence length="106" mass="12376">MFKRSPSLRTFSTSLRRFNQAPVEKDFRPPWVYKYTRVATSMSICAIIPYAVFFHDFGEDEHVFQPIRRWVARHKASLFALTPAEEKFIESEKQSAKARDDSKSGT</sequence>
<dbReference type="AlphaFoldDB" id="A0A9P5PJ66"/>
<accession>A0A9P5PJ66</accession>
<keyword evidence="2" id="KW-1185">Reference proteome</keyword>
<protein>
    <submittedName>
        <fullName evidence="1">Uncharacterized protein</fullName>
    </submittedName>
</protein>
<organism evidence="1 2">
    <name type="scientific">Rhodocollybia butyracea</name>
    <dbReference type="NCBI Taxonomy" id="206335"/>
    <lineage>
        <taxon>Eukaryota</taxon>
        <taxon>Fungi</taxon>
        <taxon>Dikarya</taxon>
        <taxon>Basidiomycota</taxon>
        <taxon>Agaricomycotina</taxon>
        <taxon>Agaricomycetes</taxon>
        <taxon>Agaricomycetidae</taxon>
        <taxon>Agaricales</taxon>
        <taxon>Marasmiineae</taxon>
        <taxon>Omphalotaceae</taxon>
        <taxon>Rhodocollybia</taxon>
    </lineage>
</organism>
<gene>
    <name evidence="1" type="ORF">BDP27DRAFT_1334964</name>
</gene>
<proteinExistence type="predicted"/>
<dbReference type="OrthoDB" id="192748at2759"/>
<evidence type="ECO:0000313" key="2">
    <source>
        <dbReference type="Proteomes" id="UP000772434"/>
    </source>
</evidence>
<comment type="caution">
    <text evidence="1">The sequence shown here is derived from an EMBL/GenBank/DDBJ whole genome shotgun (WGS) entry which is preliminary data.</text>
</comment>
<reference evidence="1" key="1">
    <citation type="submission" date="2020-11" db="EMBL/GenBank/DDBJ databases">
        <authorList>
            <consortium name="DOE Joint Genome Institute"/>
            <person name="Ahrendt S."/>
            <person name="Riley R."/>
            <person name="Andreopoulos W."/>
            <person name="Labutti K."/>
            <person name="Pangilinan J."/>
            <person name="Ruiz-Duenas F.J."/>
            <person name="Barrasa J.M."/>
            <person name="Sanchez-Garcia M."/>
            <person name="Camarero S."/>
            <person name="Miyauchi S."/>
            <person name="Serrano A."/>
            <person name="Linde D."/>
            <person name="Babiker R."/>
            <person name="Drula E."/>
            <person name="Ayuso-Fernandez I."/>
            <person name="Pacheco R."/>
            <person name="Padilla G."/>
            <person name="Ferreira P."/>
            <person name="Barriuso J."/>
            <person name="Kellner H."/>
            <person name="Castanera R."/>
            <person name="Alfaro M."/>
            <person name="Ramirez L."/>
            <person name="Pisabarro A.G."/>
            <person name="Kuo A."/>
            <person name="Tritt A."/>
            <person name="Lipzen A."/>
            <person name="He G."/>
            <person name="Yan M."/>
            <person name="Ng V."/>
            <person name="Cullen D."/>
            <person name="Martin F."/>
            <person name="Rosso M.-N."/>
            <person name="Henrissat B."/>
            <person name="Hibbett D."/>
            <person name="Martinez A.T."/>
            <person name="Grigoriev I.V."/>
        </authorList>
    </citation>
    <scope>NUCLEOTIDE SEQUENCE</scope>
    <source>
        <strain evidence="1">AH 40177</strain>
    </source>
</reference>